<dbReference type="PROSITE" id="PS51257">
    <property type="entry name" value="PROKAR_LIPOPROTEIN"/>
    <property type="match status" value="1"/>
</dbReference>
<comment type="caution">
    <text evidence="1">The sequence shown here is derived from an EMBL/GenBank/DDBJ whole genome shotgun (WGS) entry which is preliminary data.</text>
</comment>
<name>A0ABT9I6M2_9GAMM</name>
<proteinExistence type="predicted"/>
<organism evidence="1 2">
    <name type="scientific">Rheinheimera baltica</name>
    <dbReference type="NCBI Taxonomy" id="67576"/>
    <lineage>
        <taxon>Bacteria</taxon>
        <taxon>Pseudomonadati</taxon>
        <taxon>Pseudomonadota</taxon>
        <taxon>Gammaproteobacteria</taxon>
        <taxon>Chromatiales</taxon>
        <taxon>Chromatiaceae</taxon>
        <taxon>Rheinheimera</taxon>
    </lineage>
</organism>
<gene>
    <name evidence="1" type="ORF">ORJ04_21955</name>
</gene>
<dbReference type="RefSeq" id="WP_305977730.1">
    <property type="nucleotide sequence ID" value="NZ_JAPJDZ010000220.1"/>
</dbReference>
<keyword evidence="2" id="KW-1185">Reference proteome</keyword>
<accession>A0ABT9I6M2</accession>
<dbReference type="Proteomes" id="UP001231109">
    <property type="component" value="Unassembled WGS sequence"/>
</dbReference>
<sequence length="135" mass="15328">MIRHLPAAIVLAISLTACSDTPSESKLEQLLQQQFDSQYDALINIEQLKKINGWQESEYQYVAEVSYTIKFQTSFKAYMDEQTAKPGNPLEKMAKGISAGMLKLQYGDFKAGDEYQVKQQTLSLRNAENGWLLQQ</sequence>
<evidence type="ECO:0000313" key="1">
    <source>
        <dbReference type="EMBL" id="MDP5138616.1"/>
    </source>
</evidence>
<reference evidence="1 2" key="1">
    <citation type="submission" date="2022-11" db="EMBL/GenBank/DDBJ databases">
        <title>Viruses from the air-sea interface of a natural surface slick.</title>
        <authorList>
            <person name="Rahlff J."/>
            <person name="Holmfeldt K."/>
        </authorList>
    </citation>
    <scope>NUCLEOTIDE SEQUENCE [LARGE SCALE GENOMIC DNA]</scope>
    <source>
        <strain evidence="1 2">SMS4</strain>
    </source>
</reference>
<evidence type="ECO:0008006" key="3">
    <source>
        <dbReference type="Google" id="ProtNLM"/>
    </source>
</evidence>
<evidence type="ECO:0000313" key="2">
    <source>
        <dbReference type="Proteomes" id="UP001231109"/>
    </source>
</evidence>
<dbReference type="EMBL" id="JAPJDZ010000220">
    <property type="protein sequence ID" value="MDP5138616.1"/>
    <property type="molecule type" value="Genomic_DNA"/>
</dbReference>
<protein>
    <recommendedName>
        <fullName evidence="3">Lipoprotein</fullName>
    </recommendedName>
</protein>